<dbReference type="AlphaFoldDB" id="A0A6A5JZ75"/>
<dbReference type="Pfam" id="PF00172">
    <property type="entry name" value="Zn_clus"/>
    <property type="match status" value="1"/>
</dbReference>
<keyword evidence="3" id="KW-0805">Transcription regulation</keyword>
<dbReference type="Gene3D" id="4.10.240.10">
    <property type="entry name" value="Zn(2)-C6 fungal-type DNA-binding domain"/>
    <property type="match status" value="1"/>
</dbReference>
<keyword evidence="4" id="KW-0804">Transcription</keyword>
<keyword evidence="5" id="KW-0539">Nucleus</keyword>
<name>A0A6A5JZ75_9PLEO</name>
<gene>
    <name evidence="7" type="ORF">BDW02DRAFT_193763</name>
</gene>
<dbReference type="EMBL" id="ML975481">
    <property type="protein sequence ID" value="KAF1828940.1"/>
    <property type="molecule type" value="Genomic_DNA"/>
</dbReference>
<dbReference type="SMART" id="SM00066">
    <property type="entry name" value="GAL4"/>
    <property type="match status" value="1"/>
</dbReference>
<dbReference type="SUPFAM" id="SSF57701">
    <property type="entry name" value="Zn2/Cys6 DNA-binding domain"/>
    <property type="match status" value="1"/>
</dbReference>
<dbReference type="Proteomes" id="UP000800040">
    <property type="component" value="Unassembled WGS sequence"/>
</dbReference>
<proteinExistence type="predicted"/>
<evidence type="ECO:0000256" key="4">
    <source>
        <dbReference type="ARBA" id="ARBA00023163"/>
    </source>
</evidence>
<accession>A0A6A5JZ75</accession>
<reference evidence="7" key="1">
    <citation type="submission" date="2020-01" db="EMBL/GenBank/DDBJ databases">
        <authorList>
            <consortium name="DOE Joint Genome Institute"/>
            <person name="Haridas S."/>
            <person name="Albert R."/>
            <person name="Binder M."/>
            <person name="Bloem J."/>
            <person name="Labutti K."/>
            <person name="Salamov A."/>
            <person name="Andreopoulos B."/>
            <person name="Baker S.E."/>
            <person name="Barry K."/>
            <person name="Bills G."/>
            <person name="Bluhm B.H."/>
            <person name="Cannon C."/>
            <person name="Castanera R."/>
            <person name="Culley D.E."/>
            <person name="Daum C."/>
            <person name="Ezra D."/>
            <person name="Gonzalez J.B."/>
            <person name="Henrissat B."/>
            <person name="Kuo A."/>
            <person name="Liang C."/>
            <person name="Lipzen A."/>
            <person name="Lutzoni F."/>
            <person name="Magnuson J."/>
            <person name="Mondo S."/>
            <person name="Nolan M."/>
            <person name="Ohm R."/>
            <person name="Pangilinan J."/>
            <person name="Park H.-J."/>
            <person name="Ramirez L."/>
            <person name="Alfaro M."/>
            <person name="Sun H."/>
            <person name="Tritt A."/>
            <person name="Yoshinaga Y."/>
            <person name="Zwiers L.-H."/>
            <person name="Turgeon B.G."/>
            <person name="Goodwin S.B."/>
            <person name="Spatafora J.W."/>
            <person name="Crous P.W."/>
            <person name="Grigoriev I.V."/>
        </authorList>
    </citation>
    <scope>NUCLEOTIDE SEQUENCE</scope>
    <source>
        <strain evidence="7">P77</strain>
    </source>
</reference>
<dbReference type="OrthoDB" id="5355161at2759"/>
<protein>
    <recommendedName>
        <fullName evidence="6">Zn(2)-C6 fungal-type domain-containing protein</fullName>
    </recommendedName>
</protein>
<evidence type="ECO:0000256" key="2">
    <source>
        <dbReference type="ARBA" id="ARBA00022833"/>
    </source>
</evidence>
<evidence type="ECO:0000256" key="5">
    <source>
        <dbReference type="ARBA" id="ARBA00023242"/>
    </source>
</evidence>
<dbReference type="CDD" id="cd00067">
    <property type="entry name" value="GAL4"/>
    <property type="match status" value="1"/>
</dbReference>
<keyword evidence="1" id="KW-0479">Metal-binding</keyword>
<evidence type="ECO:0000256" key="3">
    <source>
        <dbReference type="ARBA" id="ARBA00023015"/>
    </source>
</evidence>
<dbReference type="GO" id="GO:0000981">
    <property type="term" value="F:DNA-binding transcription factor activity, RNA polymerase II-specific"/>
    <property type="evidence" value="ECO:0007669"/>
    <property type="project" value="InterPro"/>
</dbReference>
<dbReference type="PANTHER" id="PTHR47660">
    <property type="entry name" value="TRANSCRIPTION FACTOR WITH C2H2 AND ZN(2)-CYS(6) DNA BINDING DOMAIN (EUROFUNG)-RELATED-RELATED"/>
    <property type="match status" value="1"/>
</dbReference>
<dbReference type="PROSITE" id="PS50048">
    <property type="entry name" value="ZN2_CY6_FUNGAL_2"/>
    <property type="match status" value="1"/>
</dbReference>
<evidence type="ECO:0000256" key="1">
    <source>
        <dbReference type="ARBA" id="ARBA00022723"/>
    </source>
</evidence>
<keyword evidence="8" id="KW-1185">Reference proteome</keyword>
<sequence>MPPGRSRILNPQGRQKSCSECAKAKRKCGLEQPRCARCARQHLACVYPPQPRSQAPIPHHATPGTRTDFDATELSLEIQDEENAGFAFAFDIPPTSIPTGSPVDIFDFDFSAGASSLDALANMIDSSTNQEDQMAMQRSYTRVKKPFSVGQLSTFAKARVEYTIEHIKLAPKWMVDENCTPWSHSMLYEEYMPRSLQDAHAACALYITKNDINAEHVARHIASRAEELINAPSSNTPIEILARAHALMLYQIMFLFGGDIGFHQKAEALLPYLEEMGGVLLPLAAEQTDTEGSLPLYPSAAARAAWKSYTFRESLRRTALSIFHITVMCTLLGGELKTCTHIPLSNQVTLSAHLWNANNAFDFALAWNEKNHFVIKELDFTSVLKHGQPDDLDVFSKMILVGLKGIDDMRGWFHTRGGTL</sequence>
<keyword evidence="2" id="KW-0862">Zinc</keyword>
<organism evidence="7 8">
    <name type="scientific">Decorospora gaudefroyi</name>
    <dbReference type="NCBI Taxonomy" id="184978"/>
    <lineage>
        <taxon>Eukaryota</taxon>
        <taxon>Fungi</taxon>
        <taxon>Dikarya</taxon>
        <taxon>Ascomycota</taxon>
        <taxon>Pezizomycotina</taxon>
        <taxon>Dothideomycetes</taxon>
        <taxon>Pleosporomycetidae</taxon>
        <taxon>Pleosporales</taxon>
        <taxon>Pleosporineae</taxon>
        <taxon>Pleosporaceae</taxon>
        <taxon>Decorospora</taxon>
    </lineage>
</organism>
<dbReference type="PROSITE" id="PS00463">
    <property type="entry name" value="ZN2_CY6_FUNGAL_1"/>
    <property type="match status" value="1"/>
</dbReference>
<evidence type="ECO:0000313" key="8">
    <source>
        <dbReference type="Proteomes" id="UP000800040"/>
    </source>
</evidence>
<dbReference type="GO" id="GO:0008270">
    <property type="term" value="F:zinc ion binding"/>
    <property type="evidence" value="ECO:0007669"/>
    <property type="project" value="InterPro"/>
</dbReference>
<dbReference type="InterPro" id="IPR001138">
    <property type="entry name" value="Zn2Cys6_DnaBD"/>
</dbReference>
<dbReference type="InterPro" id="IPR036864">
    <property type="entry name" value="Zn2-C6_fun-type_DNA-bd_sf"/>
</dbReference>
<evidence type="ECO:0000259" key="6">
    <source>
        <dbReference type="PROSITE" id="PS50048"/>
    </source>
</evidence>
<feature type="domain" description="Zn(2)-C6 fungal-type" evidence="6">
    <location>
        <begin position="17"/>
        <end position="47"/>
    </location>
</feature>
<evidence type="ECO:0000313" key="7">
    <source>
        <dbReference type="EMBL" id="KAF1828940.1"/>
    </source>
</evidence>